<organism evidence="3 4">
    <name type="scientific">Zavarzinia compransoris</name>
    <dbReference type="NCBI Taxonomy" id="1264899"/>
    <lineage>
        <taxon>Bacteria</taxon>
        <taxon>Pseudomonadati</taxon>
        <taxon>Pseudomonadota</taxon>
        <taxon>Alphaproteobacteria</taxon>
        <taxon>Rhodospirillales</taxon>
        <taxon>Zavarziniaceae</taxon>
        <taxon>Zavarzinia</taxon>
    </lineage>
</organism>
<proteinExistence type="predicted"/>
<name>A0A317EAP7_9PROT</name>
<keyword evidence="4" id="KW-1185">Reference proteome</keyword>
<dbReference type="EMBL" id="QGLF01000002">
    <property type="protein sequence ID" value="PWR22373.1"/>
    <property type="molecule type" value="Genomic_DNA"/>
</dbReference>
<feature type="region of interest" description="Disordered" evidence="1">
    <location>
        <begin position="25"/>
        <end position="45"/>
    </location>
</feature>
<sequence>MRSFVLGLALLAFAAPALAQQPAEEPFVPLPPSTTYPDAKPAPGQSVAAERPCECAIAQGACTAKVQVTDVGRRRDNIGADIAYLIEITSTDKRCSTVNYRLRLASPDGRSEEQTFEAIFDNGAYQAGGKIRANVSPDARLIPSGVTCFVCSEN</sequence>
<feature type="chain" id="PRO_5016408748" evidence="2">
    <location>
        <begin position="20"/>
        <end position="154"/>
    </location>
</feature>
<reference evidence="4" key="1">
    <citation type="submission" date="2018-05" db="EMBL/GenBank/DDBJ databases">
        <title>Zavarzinia sp. HR-AS.</title>
        <authorList>
            <person name="Lee Y."/>
            <person name="Jeon C.O."/>
        </authorList>
    </citation>
    <scope>NUCLEOTIDE SEQUENCE [LARGE SCALE GENOMIC DNA]</scope>
    <source>
        <strain evidence="4">DSM 1231</strain>
    </source>
</reference>
<dbReference type="Proteomes" id="UP000246077">
    <property type="component" value="Unassembled WGS sequence"/>
</dbReference>
<dbReference type="OrthoDB" id="7270929at2"/>
<evidence type="ECO:0000256" key="1">
    <source>
        <dbReference type="SAM" id="MobiDB-lite"/>
    </source>
</evidence>
<dbReference type="AlphaFoldDB" id="A0A317EAP7"/>
<feature type="signal peptide" evidence="2">
    <location>
        <begin position="1"/>
        <end position="19"/>
    </location>
</feature>
<evidence type="ECO:0000313" key="4">
    <source>
        <dbReference type="Proteomes" id="UP000246077"/>
    </source>
</evidence>
<accession>A0A317EAP7</accession>
<evidence type="ECO:0000313" key="3">
    <source>
        <dbReference type="EMBL" id="PWR22373.1"/>
    </source>
</evidence>
<dbReference type="RefSeq" id="WP_109921017.1">
    <property type="nucleotide sequence ID" value="NZ_QGLF01000002.1"/>
</dbReference>
<gene>
    <name evidence="3" type="ORF">DKG75_10520</name>
</gene>
<comment type="caution">
    <text evidence="3">The sequence shown here is derived from an EMBL/GenBank/DDBJ whole genome shotgun (WGS) entry which is preliminary data.</text>
</comment>
<protein>
    <submittedName>
        <fullName evidence="3">Uncharacterized protein</fullName>
    </submittedName>
</protein>
<keyword evidence="2" id="KW-0732">Signal</keyword>
<evidence type="ECO:0000256" key="2">
    <source>
        <dbReference type="SAM" id="SignalP"/>
    </source>
</evidence>